<gene>
    <name evidence="9" type="ORF">GCM10009765_37110</name>
</gene>
<dbReference type="RefSeq" id="WP_344311491.1">
    <property type="nucleotide sequence ID" value="NZ_BAAANY010000012.1"/>
</dbReference>
<organism evidence="9 10">
    <name type="scientific">Fodinicola feengrottensis</name>
    <dbReference type="NCBI Taxonomy" id="435914"/>
    <lineage>
        <taxon>Bacteria</taxon>
        <taxon>Bacillati</taxon>
        <taxon>Actinomycetota</taxon>
        <taxon>Actinomycetes</taxon>
        <taxon>Mycobacteriales</taxon>
        <taxon>Fodinicola</taxon>
    </lineage>
</organism>
<evidence type="ECO:0000313" key="10">
    <source>
        <dbReference type="Proteomes" id="UP001500618"/>
    </source>
</evidence>
<dbReference type="SUPFAM" id="SSF48013">
    <property type="entry name" value="NusB-like"/>
    <property type="match status" value="1"/>
</dbReference>
<sequence length="476" mass="50391">MTGQGPRRPARKATRPYKPPQPDAPRRAAFDTLVAVTARGAYANLVLPGMLADRRIVGRDAAFATELAYGTLRSTGQLDKVLELCSSRPLKQVDPRVLELLRLGAYQLLHMRVPAHAAVAATVEVARVAVTDGPAKFVNAVLRRVAEREFDAWMVEVAPDPEKDPVAHLAIEHSHPEWIVRAFADALGEKPAGGIGALAETAAALAADGAPAATHLVARPGRIDRDELLAASGGTAGRFSPYAIYLDGGDPAAIEAVRDNRAAVQDEGSQLCALALANVELAGADERWLDLCAGPGGKTGVLGALAAQRGASVVAVEQAEHRANLVARTTEGLPVTVVVADGRSVGEDPRLPEGGFDRVLVDAPCTGLGALRRRPEARWRRQLADVKPLVKLQRELAVAALTAVRPGGVVGYVVCSPHLAETRVQVADVVRRTGAELVDARPLLPDVPDLGAGPTVQLWPHRQGTDAMFLALLRRK</sequence>
<proteinExistence type="inferred from homology"/>
<feature type="binding site" evidence="6">
    <location>
        <begin position="292"/>
        <end position="298"/>
    </location>
    <ligand>
        <name>S-adenosyl-L-methionine</name>
        <dbReference type="ChEBI" id="CHEBI:59789"/>
    </ligand>
</feature>
<dbReference type="PROSITE" id="PS51686">
    <property type="entry name" value="SAM_MT_RSMB_NOP"/>
    <property type="match status" value="1"/>
</dbReference>
<dbReference type="CDD" id="cd02440">
    <property type="entry name" value="AdoMet_MTases"/>
    <property type="match status" value="1"/>
</dbReference>
<dbReference type="Gene3D" id="1.10.940.10">
    <property type="entry name" value="NusB-like"/>
    <property type="match status" value="1"/>
</dbReference>
<keyword evidence="3 6" id="KW-0808">Transferase</keyword>
<feature type="binding site" evidence="6">
    <location>
        <position position="317"/>
    </location>
    <ligand>
        <name>S-adenosyl-L-methionine</name>
        <dbReference type="ChEBI" id="CHEBI:59789"/>
    </ligand>
</feature>
<feature type="domain" description="SAM-dependent MTase RsmB/NOP-type" evidence="8">
    <location>
        <begin position="190"/>
        <end position="476"/>
    </location>
</feature>
<dbReference type="PRINTS" id="PR02008">
    <property type="entry name" value="RCMTFAMILY"/>
</dbReference>
<comment type="similarity">
    <text evidence="1 6">Belongs to the class I-like SAM-binding methyltransferase superfamily. RsmB/NOP family.</text>
</comment>
<dbReference type="InterPro" id="IPR006027">
    <property type="entry name" value="NusB_RsmB_TIM44"/>
</dbReference>
<dbReference type="Pfam" id="PF01189">
    <property type="entry name" value="Methyltr_RsmB-F"/>
    <property type="match status" value="1"/>
</dbReference>
<keyword evidence="10" id="KW-1185">Reference proteome</keyword>
<dbReference type="InterPro" id="IPR029063">
    <property type="entry name" value="SAM-dependent_MTases_sf"/>
</dbReference>
<evidence type="ECO:0000259" key="8">
    <source>
        <dbReference type="PROSITE" id="PS51686"/>
    </source>
</evidence>
<evidence type="ECO:0000256" key="4">
    <source>
        <dbReference type="ARBA" id="ARBA00022691"/>
    </source>
</evidence>
<dbReference type="PANTHER" id="PTHR22807">
    <property type="entry name" value="NOP2 YEAST -RELATED NOL1/NOP2/FMU SUN DOMAIN-CONTAINING"/>
    <property type="match status" value="1"/>
</dbReference>
<dbReference type="Proteomes" id="UP001500618">
    <property type="component" value="Unassembled WGS sequence"/>
</dbReference>
<name>A0ABP4T9E7_9ACTN</name>
<reference evidence="10" key="1">
    <citation type="journal article" date="2019" name="Int. J. Syst. Evol. Microbiol.">
        <title>The Global Catalogue of Microorganisms (GCM) 10K type strain sequencing project: providing services to taxonomists for standard genome sequencing and annotation.</title>
        <authorList>
            <consortium name="The Broad Institute Genomics Platform"/>
            <consortium name="The Broad Institute Genome Sequencing Center for Infectious Disease"/>
            <person name="Wu L."/>
            <person name="Ma J."/>
        </authorList>
    </citation>
    <scope>NUCLEOTIDE SEQUENCE [LARGE SCALE GENOMIC DNA]</scope>
    <source>
        <strain evidence="10">JCM 14718</strain>
    </source>
</reference>
<keyword evidence="5 6" id="KW-0694">RNA-binding</keyword>
<dbReference type="InterPro" id="IPR001678">
    <property type="entry name" value="MeTrfase_RsmB-F_NOP2_dom"/>
</dbReference>
<dbReference type="SUPFAM" id="SSF53335">
    <property type="entry name" value="S-adenosyl-L-methionine-dependent methyltransferases"/>
    <property type="match status" value="1"/>
</dbReference>
<dbReference type="Pfam" id="PF01029">
    <property type="entry name" value="NusB"/>
    <property type="match status" value="1"/>
</dbReference>
<evidence type="ECO:0000256" key="7">
    <source>
        <dbReference type="SAM" id="MobiDB-lite"/>
    </source>
</evidence>
<feature type="region of interest" description="Disordered" evidence="7">
    <location>
        <begin position="1"/>
        <end position="26"/>
    </location>
</feature>
<dbReference type="InterPro" id="IPR049560">
    <property type="entry name" value="MeTrfase_RsmB-F_NOP2_cat"/>
</dbReference>
<feature type="binding site" evidence="6">
    <location>
        <position position="341"/>
    </location>
    <ligand>
        <name>S-adenosyl-L-methionine</name>
        <dbReference type="ChEBI" id="CHEBI:59789"/>
    </ligand>
</feature>
<evidence type="ECO:0000313" key="9">
    <source>
        <dbReference type="EMBL" id="GAA1684294.1"/>
    </source>
</evidence>
<evidence type="ECO:0000256" key="1">
    <source>
        <dbReference type="ARBA" id="ARBA00007494"/>
    </source>
</evidence>
<comment type="caution">
    <text evidence="9">The sequence shown here is derived from an EMBL/GenBank/DDBJ whole genome shotgun (WGS) entry which is preliminary data.</text>
</comment>
<dbReference type="InterPro" id="IPR018314">
    <property type="entry name" value="RsmB/NOL1/NOP2-like_CS"/>
</dbReference>
<protein>
    <submittedName>
        <fullName evidence="9">Transcription antitermination factor NusB</fullName>
    </submittedName>
</protein>
<dbReference type="Gene3D" id="3.40.50.150">
    <property type="entry name" value="Vaccinia Virus protein VP39"/>
    <property type="match status" value="1"/>
</dbReference>
<keyword evidence="2 6" id="KW-0489">Methyltransferase</keyword>
<dbReference type="PANTHER" id="PTHR22807:SF53">
    <property type="entry name" value="RIBOSOMAL RNA SMALL SUBUNIT METHYLTRANSFERASE B-RELATED"/>
    <property type="match status" value="1"/>
</dbReference>
<feature type="binding site" evidence="6">
    <location>
        <position position="362"/>
    </location>
    <ligand>
        <name>S-adenosyl-L-methionine</name>
        <dbReference type="ChEBI" id="CHEBI:59789"/>
    </ligand>
</feature>
<dbReference type="PROSITE" id="PS01153">
    <property type="entry name" value="NOL1_NOP2_SUN"/>
    <property type="match status" value="1"/>
</dbReference>
<evidence type="ECO:0000256" key="6">
    <source>
        <dbReference type="PROSITE-ProRule" id="PRU01023"/>
    </source>
</evidence>
<keyword evidence="4 6" id="KW-0949">S-adenosyl-L-methionine</keyword>
<dbReference type="InterPro" id="IPR035926">
    <property type="entry name" value="NusB-like_sf"/>
</dbReference>
<evidence type="ECO:0000256" key="5">
    <source>
        <dbReference type="ARBA" id="ARBA00022884"/>
    </source>
</evidence>
<feature type="active site" description="Nucleophile" evidence="6">
    <location>
        <position position="415"/>
    </location>
</feature>
<dbReference type="EMBL" id="BAAANY010000012">
    <property type="protein sequence ID" value="GAA1684294.1"/>
    <property type="molecule type" value="Genomic_DNA"/>
</dbReference>
<dbReference type="InterPro" id="IPR023267">
    <property type="entry name" value="RCMT"/>
</dbReference>
<evidence type="ECO:0000256" key="3">
    <source>
        <dbReference type="ARBA" id="ARBA00022679"/>
    </source>
</evidence>
<accession>A0ABP4T9E7</accession>
<evidence type="ECO:0000256" key="2">
    <source>
        <dbReference type="ARBA" id="ARBA00022603"/>
    </source>
</evidence>